<evidence type="ECO:0000313" key="4">
    <source>
        <dbReference type="WBParaSite" id="PgR006_g078_t02"/>
    </source>
</evidence>
<evidence type="ECO:0000313" key="3">
    <source>
        <dbReference type="Proteomes" id="UP000887569"/>
    </source>
</evidence>
<dbReference type="PANTHER" id="PTHR31327">
    <property type="entry name" value="SPERM MEIOSIS PDZ DOMAIN CONTAINING PROTEINS-RELATED"/>
    <property type="match status" value="1"/>
</dbReference>
<dbReference type="AlphaFoldDB" id="A0A915AFY5"/>
<accession>A0A915AFY5</accession>
<reference evidence="4" key="1">
    <citation type="submission" date="2022-11" db="UniProtKB">
        <authorList>
            <consortium name="WormBaseParasite"/>
        </authorList>
    </citation>
    <scope>IDENTIFICATION</scope>
</reference>
<dbReference type="InterPro" id="IPR040264">
    <property type="entry name" value="T15H9.4-like"/>
</dbReference>
<dbReference type="Gene3D" id="2.30.42.10">
    <property type="match status" value="2"/>
</dbReference>
<dbReference type="PROSITE" id="PS50106">
    <property type="entry name" value="PDZ"/>
    <property type="match status" value="2"/>
</dbReference>
<evidence type="ECO:0000256" key="1">
    <source>
        <dbReference type="SAM" id="MobiDB-lite"/>
    </source>
</evidence>
<name>A0A915AFY5_PARUN</name>
<dbReference type="WBParaSite" id="PgR006_g078_t02">
    <property type="protein sequence ID" value="PgR006_g078_t02"/>
    <property type="gene ID" value="PgR006_g078"/>
</dbReference>
<organism evidence="3 4">
    <name type="scientific">Parascaris univalens</name>
    <name type="common">Nematode worm</name>
    <dbReference type="NCBI Taxonomy" id="6257"/>
    <lineage>
        <taxon>Eukaryota</taxon>
        <taxon>Metazoa</taxon>
        <taxon>Ecdysozoa</taxon>
        <taxon>Nematoda</taxon>
        <taxon>Chromadorea</taxon>
        <taxon>Rhabditida</taxon>
        <taxon>Spirurina</taxon>
        <taxon>Ascaridomorpha</taxon>
        <taxon>Ascaridoidea</taxon>
        <taxon>Ascarididae</taxon>
        <taxon>Parascaris</taxon>
    </lineage>
</organism>
<proteinExistence type="predicted"/>
<protein>
    <submittedName>
        <fullName evidence="4">Tyrosine-protein kinase</fullName>
    </submittedName>
</protein>
<keyword evidence="3" id="KW-1185">Reference proteome</keyword>
<dbReference type="SUPFAM" id="SSF50156">
    <property type="entry name" value="PDZ domain-like"/>
    <property type="match status" value="2"/>
</dbReference>
<dbReference type="Pfam" id="PF13180">
    <property type="entry name" value="PDZ_2"/>
    <property type="match status" value="1"/>
</dbReference>
<dbReference type="SMART" id="SM00228">
    <property type="entry name" value="PDZ"/>
    <property type="match status" value="2"/>
</dbReference>
<dbReference type="Proteomes" id="UP000887569">
    <property type="component" value="Unplaced"/>
</dbReference>
<dbReference type="Pfam" id="PF00595">
    <property type="entry name" value="PDZ"/>
    <property type="match status" value="1"/>
</dbReference>
<feature type="region of interest" description="Disordered" evidence="1">
    <location>
        <begin position="259"/>
        <end position="282"/>
    </location>
</feature>
<feature type="domain" description="PDZ" evidence="2">
    <location>
        <begin position="107"/>
        <end position="181"/>
    </location>
</feature>
<dbReference type="InterPro" id="IPR001478">
    <property type="entry name" value="PDZ"/>
</dbReference>
<feature type="compositionally biased region" description="Basic and acidic residues" evidence="1">
    <location>
        <begin position="261"/>
        <end position="282"/>
    </location>
</feature>
<feature type="region of interest" description="Disordered" evidence="1">
    <location>
        <begin position="219"/>
        <end position="247"/>
    </location>
</feature>
<evidence type="ECO:0000259" key="2">
    <source>
        <dbReference type="PROSITE" id="PS50106"/>
    </source>
</evidence>
<feature type="domain" description="PDZ" evidence="2">
    <location>
        <begin position="14"/>
        <end position="86"/>
    </location>
</feature>
<dbReference type="InterPro" id="IPR036034">
    <property type="entry name" value="PDZ_sf"/>
</dbReference>
<sequence>DIFGGELDQLMQLEFDLINDGRGIGTDTDERLHVIAIAQGGPADGKLQRGDVILAINDINITSKSHLENTILSAGSSVKIRVSRAGGDSDSAHNVESVEDNSTAATEVVLKYTVGSKQKLGLGVSSVNDKIRVSKVLRGSVADDVLHEGDIIDEIDGVRPTSKEHTRNLLVGALKKNGQVVLKVTCLLRGEKKGDEPSVMMESDVLEIAQRQRERLLNPRAENKPAVRGILGRYTGPPDQRDDKRLNVETEHRSLMIGMDPVDHPLMHVKQEEKDKDDSSSE</sequence>